<evidence type="ECO:0000256" key="2">
    <source>
        <dbReference type="ARBA" id="ARBA00022692"/>
    </source>
</evidence>
<feature type="transmembrane region" description="Helical" evidence="5">
    <location>
        <begin position="164"/>
        <end position="185"/>
    </location>
</feature>
<feature type="transmembrane region" description="Helical" evidence="5">
    <location>
        <begin position="263"/>
        <end position="284"/>
    </location>
</feature>
<dbReference type="EMBL" id="MGHY01000018">
    <property type="protein sequence ID" value="OGM79223.1"/>
    <property type="molecule type" value="Genomic_DNA"/>
</dbReference>
<gene>
    <name evidence="6" type="ORF">A2382_00360</name>
</gene>
<dbReference type="AlphaFoldDB" id="A0A1F8CS97"/>
<keyword evidence="3 5" id="KW-1133">Transmembrane helix</keyword>
<evidence type="ECO:0000256" key="3">
    <source>
        <dbReference type="ARBA" id="ARBA00022989"/>
    </source>
</evidence>
<dbReference type="GO" id="GO:0016020">
    <property type="term" value="C:membrane"/>
    <property type="evidence" value="ECO:0007669"/>
    <property type="project" value="UniProtKB-SubCell"/>
</dbReference>
<dbReference type="Pfam" id="PF01040">
    <property type="entry name" value="UbiA"/>
    <property type="match status" value="1"/>
</dbReference>
<proteinExistence type="predicted"/>
<feature type="transmembrane region" description="Helical" evidence="5">
    <location>
        <begin position="110"/>
        <end position="127"/>
    </location>
</feature>
<comment type="caution">
    <text evidence="6">The sequence shown here is derived from an EMBL/GenBank/DDBJ whole genome shotgun (WGS) entry which is preliminary data.</text>
</comment>
<evidence type="ECO:0008006" key="8">
    <source>
        <dbReference type="Google" id="ProtNLM"/>
    </source>
</evidence>
<evidence type="ECO:0000256" key="5">
    <source>
        <dbReference type="SAM" id="Phobius"/>
    </source>
</evidence>
<feature type="transmembrane region" description="Helical" evidence="5">
    <location>
        <begin position="12"/>
        <end position="35"/>
    </location>
</feature>
<dbReference type="InterPro" id="IPR000537">
    <property type="entry name" value="UbiA_prenyltransferase"/>
</dbReference>
<organism evidence="6 7">
    <name type="scientific">Candidatus Woesebacteria bacterium RIFOXYB1_FULL_38_16</name>
    <dbReference type="NCBI Taxonomy" id="1802538"/>
    <lineage>
        <taxon>Bacteria</taxon>
        <taxon>Candidatus Woeseibacteriota</taxon>
    </lineage>
</organism>
<comment type="subcellular location">
    <subcellularLocation>
        <location evidence="1">Membrane</location>
        <topology evidence="1">Multi-pass membrane protein</topology>
    </subcellularLocation>
</comment>
<accession>A0A1F8CS97</accession>
<sequence length="285" mass="33406">MLRKSINFLITEFVLNGHMQSLGAVGIVCVSYYFFFSSSVFRLDLILISYLLFECVYIFDRFVDINHDFLTNFRRSSHIKKYFNYVPIILFVMLLLLFSLLFIYANMISVFTVAVIVGFGFLYPIFFKKLTKRIPLFKNFYVSSVFALMVFLPAIYFENYAFDLIELVVFFTCVFFEAFIGQIVLDMKDLESDKRRQILTLPVMVGMKKSLFIVNLLSLLNLLVFTFLFLYLNFVLGIYLLLVISFMVNYLSVVMVKKNQKSAYLAQAGKFFVWFLGYLIVNMIV</sequence>
<reference evidence="6 7" key="1">
    <citation type="journal article" date="2016" name="Nat. Commun.">
        <title>Thousands of microbial genomes shed light on interconnected biogeochemical processes in an aquifer system.</title>
        <authorList>
            <person name="Anantharaman K."/>
            <person name="Brown C.T."/>
            <person name="Hug L.A."/>
            <person name="Sharon I."/>
            <person name="Castelle C.J."/>
            <person name="Probst A.J."/>
            <person name="Thomas B.C."/>
            <person name="Singh A."/>
            <person name="Wilkins M.J."/>
            <person name="Karaoz U."/>
            <person name="Brodie E.L."/>
            <person name="Williams K.H."/>
            <person name="Hubbard S.S."/>
            <person name="Banfield J.F."/>
        </authorList>
    </citation>
    <scope>NUCLEOTIDE SEQUENCE [LARGE SCALE GENOMIC DNA]</scope>
</reference>
<evidence type="ECO:0000313" key="7">
    <source>
        <dbReference type="Proteomes" id="UP000178999"/>
    </source>
</evidence>
<evidence type="ECO:0000256" key="4">
    <source>
        <dbReference type="ARBA" id="ARBA00023136"/>
    </source>
</evidence>
<feature type="transmembrane region" description="Helical" evidence="5">
    <location>
        <begin position="139"/>
        <end position="158"/>
    </location>
</feature>
<dbReference type="GO" id="GO:0016765">
    <property type="term" value="F:transferase activity, transferring alkyl or aryl (other than methyl) groups"/>
    <property type="evidence" value="ECO:0007669"/>
    <property type="project" value="InterPro"/>
</dbReference>
<name>A0A1F8CS97_9BACT</name>
<evidence type="ECO:0000256" key="1">
    <source>
        <dbReference type="ARBA" id="ARBA00004141"/>
    </source>
</evidence>
<dbReference type="STRING" id="1802538.A2382_00360"/>
<keyword evidence="2 5" id="KW-0812">Transmembrane</keyword>
<feature type="transmembrane region" description="Helical" evidence="5">
    <location>
        <begin position="82"/>
        <end position="104"/>
    </location>
</feature>
<keyword evidence="4 5" id="KW-0472">Membrane</keyword>
<feature type="transmembrane region" description="Helical" evidence="5">
    <location>
        <begin position="41"/>
        <end position="59"/>
    </location>
</feature>
<feature type="transmembrane region" description="Helical" evidence="5">
    <location>
        <begin position="238"/>
        <end position="256"/>
    </location>
</feature>
<protein>
    <recommendedName>
        <fullName evidence="8">Prenyltransferase</fullName>
    </recommendedName>
</protein>
<evidence type="ECO:0000313" key="6">
    <source>
        <dbReference type="EMBL" id="OGM79223.1"/>
    </source>
</evidence>
<feature type="transmembrane region" description="Helical" evidence="5">
    <location>
        <begin position="211"/>
        <end position="232"/>
    </location>
</feature>
<dbReference type="Proteomes" id="UP000178999">
    <property type="component" value="Unassembled WGS sequence"/>
</dbReference>